<dbReference type="PANTHER" id="PTHR46847">
    <property type="entry name" value="D-ALLOSE-BINDING PERIPLASMIC PROTEIN-RELATED"/>
    <property type="match status" value="1"/>
</dbReference>
<keyword evidence="3" id="KW-0732">Signal</keyword>
<dbReference type="EMBL" id="QVLV01000018">
    <property type="protein sequence ID" value="RGE57096.1"/>
    <property type="molecule type" value="Genomic_DNA"/>
</dbReference>
<dbReference type="GO" id="GO:0030246">
    <property type="term" value="F:carbohydrate binding"/>
    <property type="evidence" value="ECO:0007669"/>
    <property type="project" value="UniProtKB-ARBA"/>
</dbReference>
<evidence type="ECO:0000256" key="3">
    <source>
        <dbReference type="ARBA" id="ARBA00022729"/>
    </source>
</evidence>
<dbReference type="PANTHER" id="PTHR46847:SF1">
    <property type="entry name" value="D-ALLOSE-BINDING PERIPLASMIC PROTEIN-RELATED"/>
    <property type="match status" value="1"/>
</dbReference>
<evidence type="ECO:0000256" key="1">
    <source>
        <dbReference type="ARBA" id="ARBA00004196"/>
    </source>
</evidence>
<dbReference type="GO" id="GO:0030313">
    <property type="term" value="C:cell envelope"/>
    <property type="evidence" value="ECO:0007669"/>
    <property type="project" value="UniProtKB-SubCell"/>
</dbReference>
<dbReference type="GeneID" id="97989282"/>
<dbReference type="EMBL" id="QVLU01000013">
    <property type="protein sequence ID" value="RGE70916.1"/>
    <property type="molecule type" value="Genomic_DNA"/>
</dbReference>
<dbReference type="Proteomes" id="UP000261166">
    <property type="component" value="Unassembled WGS sequence"/>
</dbReference>
<evidence type="ECO:0000313" key="5">
    <source>
        <dbReference type="EMBL" id="RGE57096.1"/>
    </source>
</evidence>
<sequence length="326" mass="36052">MKINKKKLLSAIFLLLAVSVVLLLAFMRKEPKKEPYSIIFISKIIDDSDFWTQLIDGTKAAAQEYGVELSVRAPEAEDDYEMQNILIEQAISEHPDAIVLTPASYTETTPLARKIVDSGIRLLLLDSEINEDVEECIISTDNIKAGQLQGSYVREILKPDSQIAVIAHVKNSSTAIEREKGLREGLGEEQGKIADVVFCDSNYDKAYQLMLGVLEKHPDVDVVVGLNEYSAVGAARAIVDKGLAGEISFVGFDSSLEEIKMLEAGIFQGMVIQNPFKMGYLGVETAVKVLNGEKVPREIDSGSVLITRDNMYLDENQEMLFPFKGE</sequence>
<evidence type="ECO:0000313" key="8">
    <source>
        <dbReference type="Proteomes" id="UP000261166"/>
    </source>
</evidence>
<reference evidence="5 8" key="1">
    <citation type="submission" date="2018-08" db="EMBL/GenBank/DDBJ databases">
        <title>A genome reference for cultivated species of the human gut microbiota.</title>
        <authorList>
            <person name="Zou Y."/>
            <person name="Xue W."/>
            <person name="Luo G."/>
        </authorList>
    </citation>
    <scope>NUCLEOTIDE SEQUENCE [LARGE SCALE GENOMIC DNA]</scope>
    <source>
        <strain evidence="6 8">AF26-4BH</strain>
        <strain evidence="5">TF05-5AC</strain>
    </source>
</reference>
<dbReference type="AlphaFoldDB" id="A0A3E3HZ43"/>
<dbReference type="OrthoDB" id="569491at2"/>
<dbReference type="Proteomes" id="UP000260812">
    <property type="component" value="Unassembled WGS sequence"/>
</dbReference>
<dbReference type="RefSeq" id="WP_025491266.1">
    <property type="nucleotide sequence ID" value="NZ_CALBAU010000047.1"/>
</dbReference>
<dbReference type="CDD" id="cd20006">
    <property type="entry name" value="PBP1_ABC_sugar_binding-like"/>
    <property type="match status" value="1"/>
</dbReference>
<dbReference type="GeneID" id="86055557"/>
<dbReference type="SUPFAM" id="SSF53822">
    <property type="entry name" value="Periplasmic binding protein-like I"/>
    <property type="match status" value="1"/>
</dbReference>
<dbReference type="InterPro" id="IPR025997">
    <property type="entry name" value="SBP_2_dom"/>
</dbReference>
<evidence type="ECO:0000313" key="7">
    <source>
        <dbReference type="Proteomes" id="UP000260812"/>
    </source>
</evidence>
<dbReference type="Gene3D" id="3.40.50.2300">
    <property type="match status" value="2"/>
</dbReference>
<dbReference type="InterPro" id="IPR028082">
    <property type="entry name" value="Peripla_BP_I"/>
</dbReference>
<evidence type="ECO:0000259" key="4">
    <source>
        <dbReference type="Pfam" id="PF13407"/>
    </source>
</evidence>
<comment type="subcellular location">
    <subcellularLocation>
        <location evidence="1">Cell envelope</location>
    </subcellularLocation>
</comment>
<organism evidence="5 7">
    <name type="scientific">Eisenbergiella massiliensis</name>
    <dbReference type="NCBI Taxonomy" id="1720294"/>
    <lineage>
        <taxon>Bacteria</taxon>
        <taxon>Bacillati</taxon>
        <taxon>Bacillota</taxon>
        <taxon>Clostridia</taxon>
        <taxon>Lachnospirales</taxon>
        <taxon>Lachnospiraceae</taxon>
        <taxon>Eisenbergiella</taxon>
    </lineage>
</organism>
<comment type="caution">
    <text evidence="5">The sequence shown here is derived from an EMBL/GenBank/DDBJ whole genome shotgun (WGS) entry which is preliminary data.</text>
</comment>
<protein>
    <submittedName>
        <fullName evidence="5">Sugar ABC transporter substrate-binding protein</fullName>
    </submittedName>
</protein>
<comment type="similarity">
    <text evidence="2">Belongs to the bacterial solute-binding protein 2 family.</text>
</comment>
<gene>
    <name evidence="6" type="ORF">DWY69_15460</name>
    <name evidence="5" type="ORF">DXC51_21045</name>
</gene>
<accession>A0A3E3HZ43</accession>
<proteinExistence type="inferred from homology"/>
<dbReference type="Pfam" id="PF13407">
    <property type="entry name" value="Peripla_BP_4"/>
    <property type="match status" value="1"/>
</dbReference>
<feature type="domain" description="Periplasmic binding protein" evidence="4">
    <location>
        <begin position="38"/>
        <end position="294"/>
    </location>
</feature>
<evidence type="ECO:0000313" key="6">
    <source>
        <dbReference type="EMBL" id="RGE70916.1"/>
    </source>
</evidence>
<keyword evidence="7" id="KW-1185">Reference proteome</keyword>
<name>A0A3E3HZ43_9FIRM</name>
<evidence type="ECO:0000256" key="2">
    <source>
        <dbReference type="ARBA" id="ARBA00007639"/>
    </source>
</evidence>